<feature type="region of interest" description="Disordered" evidence="7">
    <location>
        <begin position="657"/>
        <end position="679"/>
    </location>
</feature>
<dbReference type="Gene3D" id="2.60.120.260">
    <property type="entry name" value="Galactose-binding domain-like"/>
    <property type="match status" value="1"/>
</dbReference>
<evidence type="ECO:0000256" key="7">
    <source>
        <dbReference type="SAM" id="MobiDB-lite"/>
    </source>
</evidence>
<dbReference type="InterPro" id="IPR057739">
    <property type="entry name" value="Glyco_hydro_29_N"/>
</dbReference>
<dbReference type="PANTHER" id="PTHR10030">
    <property type="entry name" value="ALPHA-L-FUCOSIDASE"/>
    <property type="match status" value="1"/>
</dbReference>
<protein>
    <recommendedName>
        <fullName evidence="3">alpha-L-fucosidase</fullName>
        <ecNumber evidence="3">3.2.1.51</ecNumber>
    </recommendedName>
</protein>
<evidence type="ECO:0000313" key="10">
    <source>
        <dbReference type="Proteomes" id="UP001223072"/>
    </source>
</evidence>
<dbReference type="Gene3D" id="3.20.20.80">
    <property type="entry name" value="Glycosidases"/>
    <property type="match status" value="1"/>
</dbReference>
<evidence type="ECO:0000256" key="6">
    <source>
        <dbReference type="ARBA" id="ARBA00023295"/>
    </source>
</evidence>
<dbReference type="Pfam" id="PF01120">
    <property type="entry name" value="Alpha_L_fucos"/>
    <property type="match status" value="1"/>
</dbReference>
<dbReference type="SMART" id="SM00458">
    <property type="entry name" value="RICIN"/>
    <property type="match status" value="1"/>
</dbReference>
<dbReference type="Pfam" id="PF00754">
    <property type="entry name" value="F5_F8_type_C"/>
    <property type="match status" value="1"/>
</dbReference>
<dbReference type="GO" id="GO:0004560">
    <property type="term" value="F:alpha-L-fucosidase activity"/>
    <property type="evidence" value="ECO:0007669"/>
    <property type="project" value="UniProtKB-EC"/>
</dbReference>
<dbReference type="SMART" id="SM00812">
    <property type="entry name" value="Alpha_L_fucos"/>
    <property type="match status" value="1"/>
</dbReference>
<gene>
    <name evidence="9" type="ORF">QFZ49_001285</name>
</gene>
<dbReference type="SMART" id="SM00231">
    <property type="entry name" value="FA58C"/>
    <property type="match status" value="1"/>
</dbReference>
<organism evidence="9 10">
    <name type="scientific">Streptomyces turgidiscabies</name>
    <dbReference type="NCBI Taxonomy" id="85558"/>
    <lineage>
        <taxon>Bacteria</taxon>
        <taxon>Bacillati</taxon>
        <taxon>Actinomycetota</taxon>
        <taxon>Actinomycetes</taxon>
        <taxon>Kitasatosporales</taxon>
        <taxon>Streptomycetaceae</taxon>
        <taxon>Streptomyces</taxon>
    </lineage>
</organism>
<dbReference type="RefSeq" id="WP_307625455.1">
    <property type="nucleotide sequence ID" value="NZ_JAUSZS010000002.1"/>
</dbReference>
<sequence>MPRRPRIERGRRGADGGKIIQYTSSSATNQQWRFLPNADGSFRLAARRSGKVLDGPGGSAQCTQLVQWQDTGGDGTVRCGIPRPHRGPSHAFGPGAVGVLGIDLGARIGSRVSSSTALRAAPVTGRPVVHRNNHPAGLVGCCSVNSQERTLSEPISRRRMLSGMAAMTVVAAVSPTLATPAHAASSSPQPLPLLPLRIPKSELGIEQQSNEKLQWLQDAKLGMFIHWGVYSGPAKGEWYMENSAVTPENYKKYFTDATSEQFTASAYQPADWAQLAKDMGAKYTVLTTRHHEGFALWPSTHPNAFHAGQAPMQRDLVGEYVTAVRDAGLKVGLYFSPLSWRYPGYYDVTGTNCLPNKWGYTTDPAHKENARIMKNEVYQQVKELMTKYGKIDDIYFDGGWLGQQGADADAAFFWEPGKVRDSANQWPVDAAYSDSDSATGSPLGVMGLVRKHQPDVLVNPRSGWMGDYISEEGGSIPTGAIRTGLLSEKNFTICGTWGYKAGAPVMSFGTIMAILVNSWVRNMVCLLNVGPDRTGAIPADQAAVVRRVGSFLTSCGQAVYGTRGGPWQPVDGKYGFTSKDNTFYIHLLPGYSGTSFTTPSIGDAQVTRVFDVAAGTDLPYTVGADGGVTITGINRTRIPEDSVVGVTLDRSVQPADIAAGKTATADSEETSKGNTATKSVDGATATRWCANDGNTGHWLKVDLGSTRSLTGTRISWELDQTNYRYKIEGSTDNSTWTTLVDNTATPGTRQVQTAVFQAQARYVRVTVTGLPAGVYASIRNLEIYDRPFTADLGTYKVINRKSGKALDVANASTADGATLIQWPYGGGTNQQWSLLPNIDGSFRLVNAKSGKLLQSPNSTQGATLTQLSDNGGDNQWWKLVPSATSGYYRLVNVRTGWCADVANASTADGANVIQWPSTGGSNQDWQVLAL</sequence>
<dbReference type="SUPFAM" id="SSF49785">
    <property type="entry name" value="Galactose-binding domain-like"/>
    <property type="match status" value="1"/>
</dbReference>
<evidence type="ECO:0000256" key="3">
    <source>
        <dbReference type="ARBA" id="ARBA00012662"/>
    </source>
</evidence>
<evidence type="ECO:0000256" key="2">
    <source>
        <dbReference type="ARBA" id="ARBA00007951"/>
    </source>
</evidence>
<name>A0ABU0RI28_9ACTN</name>
<evidence type="ECO:0000256" key="4">
    <source>
        <dbReference type="ARBA" id="ARBA00022729"/>
    </source>
</evidence>
<evidence type="ECO:0000259" key="8">
    <source>
        <dbReference type="PROSITE" id="PS50022"/>
    </source>
</evidence>
<reference evidence="9 10" key="1">
    <citation type="submission" date="2023-07" db="EMBL/GenBank/DDBJ databases">
        <title>Comparative genomics of wheat-associated soil bacteria to identify genetic determinants of phenazine resistance.</title>
        <authorList>
            <person name="Mouncey N."/>
        </authorList>
    </citation>
    <scope>NUCLEOTIDE SEQUENCE [LARGE SCALE GENOMIC DNA]</scope>
    <source>
        <strain evidence="9 10">W2I16</strain>
    </source>
</reference>
<dbReference type="PRINTS" id="PR00741">
    <property type="entry name" value="GLHYDRLASE29"/>
</dbReference>
<dbReference type="EMBL" id="JAUSZS010000002">
    <property type="protein sequence ID" value="MDQ0931378.1"/>
    <property type="molecule type" value="Genomic_DNA"/>
</dbReference>
<keyword evidence="10" id="KW-1185">Reference proteome</keyword>
<dbReference type="InterPro" id="IPR016286">
    <property type="entry name" value="FUC_metazoa-typ"/>
</dbReference>
<dbReference type="InterPro" id="IPR035992">
    <property type="entry name" value="Ricin_B-like_lectins"/>
</dbReference>
<evidence type="ECO:0000313" key="9">
    <source>
        <dbReference type="EMBL" id="MDQ0931378.1"/>
    </source>
</evidence>
<dbReference type="InterPro" id="IPR000421">
    <property type="entry name" value="FA58C"/>
</dbReference>
<dbReference type="CDD" id="cd00161">
    <property type="entry name" value="beta-trefoil_Ricin-like"/>
    <property type="match status" value="1"/>
</dbReference>
<dbReference type="Gene3D" id="2.80.10.50">
    <property type="match status" value="2"/>
</dbReference>
<dbReference type="PROSITE" id="PS50022">
    <property type="entry name" value="FA58C_3"/>
    <property type="match status" value="1"/>
</dbReference>
<evidence type="ECO:0000256" key="1">
    <source>
        <dbReference type="ARBA" id="ARBA00004071"/>
    </source>
</evidence>
<proteinExistence type="inferred from homology"/>
<dbReference type="PANTHER" id="PTHR10030:SF37">
    <property type="entry name" value="ALPHA-L-FUCOSIDASE-RELATED"/>
    <property type="match status" value="1"/>
</dbReference>
<dbReference type="PROSITE" id="PS50231">
    <property type="entry name" value="RICIN_B_LECTIN"/>
    <property type="match status" value="1"/>
</dbReference>
<keyword evidence="6 9" id="KW-0326">Glycosidase</keyword>
<dbReference type="SUPFAM" id="SSF50370">
    <property type="entry name" value="Ricin B-like lectins"/>
    <property type="match status" value="2"/>
</dbReference>
<dbReference type="InterPro" id="IPR017853">
    <property type="entry name" value="GH"/>
</dbReference>
<feature type="domain" description="F5/8 type C" evidence="8">
    <location>
        <begin position="643"/>
        <end position="786"/>
    </location>
</feature>
<comment type="function">
    <text evidence="1">Alpha-L-fucosidase is responsible for hydrolyzing the alpha-1,6-linked fucose joined to the reducing-end N-acetylglucosamine of the carbohydrate moieties of glycoproteins.</text>
</comment>
<dbReference type="Proteomes" id="UP001223072">
    <property type="component" value="Unassembled WGS sequence"/>
</dbReference>
<comment type="caution">
    <text evidence="9">The sequence shown here is derived from an EMBL/GenBank/DDBJ whole genome shotgun (WGS) entry which is preliminary data.</text>
</comment>
<dbReference type="InterPro" id="IPR008979">
    <property type="entry name" value="Galactose-bd-like_sf"/>
</dbReference>
<keyword evidence="5 9" id="KW-0378">Hydrolase</keyword>
<accession>A0ABU0RI28</accession>
<dbReference type="EC" id="3.2.1.51" evidence="3"/>
<dbReference type="SUPFAM" id="SSF51445">
    <property type="entry name" value="(Trans)glycosidases"/>
    <property type="match status" value="1"/>
</dbReference>
<dbReference type="InterPro" id="IPR000933">
    <property type="entry name" value="Glyco_hydro_29"/>
</dbReference>
<dbReference type="Pfam" id="PF14200">
    <property type="entry name" value="RicinB_lectin_2"/>
    <property type="match status" value="3"/>
</dbReference>
<keyword evidence="4" id="KW-0732">Signal</keyword>
<evidence type="ECO:0000256" key="5">
    <source>
        <dbReference type="ARBA" id="ARBA00022801"/>
    </source>
</evidence>
<dbReference type="InterPro" id="IPR000772">
    <property type="entry name" value="Ricin_B_lectin"/>
</dbReference>
<comment type="similarity">
    <text evidence="2">Belongs to the glycosyl hydrolase 29 family.</text>
</comment>